<keyword evidence="1" id="KW-0929">Antimicrobial</keyword>
<sequence length="710" mass="80581">MFMKNTNKTLAWCFPFKTAGARSREIADPQIGYDALAKATGGTYPLGQRGLWHGGVHFDKNTAGLLDQTDVRCIADGEVIAYRIDQTYPTAPKANGEPAAYSTGFVLVKHRLSLPAEPHSAIAPLPTALTFYSLYMHLLSWEHYQREPDRTRPRFWMEEPEAKGRVIPLEPPFAIKAGELIGHPGTFSTPSHGDGEGLLHLEVFSCDDVPAFVEKSRAYAARLPESERSLAGISKIASALAPHTPDINANNPPKMAKRSLRTLPGLILPRVVLDNLPSDHRIRNTLAPPGLKPYTQQWWHLKNRMADASGQRVSGWLGESTLFFDDYSPWDWPGFDCLRETTCHSEQLACQFQALELLSKARQADYDLQVHRANNGPIRTRLRQIIQGNADSIAVSPLLTPKRIRAALDNPHHAQAISQLIVHYESEWFWNPAKWNELDHLLRHSDNEPNKRWEEEKKRIQKLSWWAELAGKHGINPDGKAWYFHPIGLLANFVAIEDENDLKWLTVERGQLTFDVEGNDIDDPAHPLHIYFSRKVHWPGGASGITIGRGYDLGQNKNAEADLAAANIPEPLFSWLIGAKGLRGQAARNYLKAASPEIKRFSISRKQQHELFHPIYDFMESEVIRVSGKVDNKDKYGELNWHSIRKVIKDLIIDLRYRGDYDARSRALLQRHFTNNDIDKLYSVISTQSNWPNVPSDRFNRRINYLDKSR</sequence>
<protein>
    <recommendedName>
        <fullName evidence="5">Pesticin C-terminal domain-containing protein</fullName>
    </recommendedName>
</protein>
<dbReference type="GO" id="GO:0031640">
    <property type="term" value="P:killing of cells of another organism"/>
    <property type="evidence" value="ECO:0007669"/>
    <property type="project" value="UniProtKB-KW"/>
</dbReference>
<proteinExistence type="predicted"/>
<dbReference type="Proteomes" id="UP000582981">
    <property type="component" value="Unassembled WGS sequence"/>
</dbReference>
<evidence type="ECO:0000256" key="2">
    <source>
        <dbReference type="ARBA" id="ARBA00022638"/>
    </source>
</evidence>
<dbReference type="GO" id="GO:0042742">
    <property type="term" value="P:defense response to bacterium"/>
    <property type="evidence" value="ECO:0007669"/>
    <property type="project" value="UniProtKB-KW"/>
</dbReference>
<evidence type="ECO:0000313" key="4">
    <source>
        <dbReference type="Proteomes" id="UP000582981"/>
    </source>
</evidence>
<dbReference type="InterPro" id="IPR023347">
    <property type="entry name" value="Lysozyme_dom_sf"/>
</dbReference>
<dbReference type="GO" id="GO:0003796">
    <property type="term" value="F:lysozyme activity"/>
    <property type="evidence" value="ECO:0007669"/>
    <property type="project" value="InterPro"/>
</dbReference>
<gene>
    <name evidence="3" type="ORF">HX829_12790</name>
</gene>
<dbReference type="AlphaFoldDB" id="A0A7Y8BKT3"/>
<name>A0A7Y8BKT3_9PSED</name>
<keyword evidence="2" id="KW-0081">Bacteriolytic enzyme</keyword>
<dbReference type="RefSeq" id="WP_177144207.1">
    <property type="nucleotide sequence ID" value="NZ_JACAPU010000014.1"/>
</dbReference>
<organism evidence="3 4">
    <name type="scientific">Pseudomonas gingeri</name>
    <dbReference type="NCBI Taxonomy" id="117681"/>
    <lineage>
        <taxon>Bacteria</taxon>
        <taxon>Pseudomonadati</taxon>
        <taxon>Pseudomonadota</taxon>
        <taxon>Gammaproteobacteria</taxon>
        <taxon>Pseudomonadales</taxon>
        <taxon>Pseudomonadaceae</taxon>
        <taxon>Pseudomonas</taxon>
    </lineage>
</organism>
<evidence type="ECO:0000256" key="1">
    <source>
        <dbReference type="ARBA" id="ARBA00022529"/>
    </source>
</evidence>
<dbReference type="EMBL" id="JACAPU010000014">
    <property type="protein sequence ID" value="NWB47369.1"/>
    <property type="molecule type" value="Genomic_DNA"/>
</dbReference>
<reference evidence="3 4" key="1">
    <citation type="submission" date="2020-04" db="EMBL/GenBank/DDBJ databases">
        <title>Molecular characterization of pseudomonads from Agaricus bisporus reveal novel blotch 2 pathogens in Western Europe.</title>
        <authorList>
            <person name="Taparia T."/>
            <person name="Krijger M."/>
            <person name="Haynes E."/>
            <person name="Elpinstone J.G."/>
            <person name="Noble R."/>
            <person name="Van Der Wolf J."/>
        </authorList>
    </citation>
    <scope>NUCLEOTIDE SEQUENCE [LARGE SCALE GENOMIC DNA]</scope>
    <source>
        <strain evidence="3 4">F1001</strain>
    </source>
</reference>
<evidence type="ECO:0000313" key="3">
    <source>
        <dbReference type="EMBL" id="NWB47369.1"/>
    </source>
</evidence>
<comment type="caution">
    <text evidence="3">The sequence shown here is derived from an EMBL/GenBank/DDBJ whole genome shotgun (WGS) entry which is preliminary data.</text>
</comment>
<accession>A0A7Y8BKT3</accession>
<evidence type="ECO:0008006" key="5">
    <source>
        <dbReference type="Google" id="ProtNLM"/>
    </source>
</evidence>
<dbReference type="Gene3D" id="1.10.530.40">
    <property type="match status" value="1"/>
</dbReference>